<dbReference type="InterPro" id="IPR000719">
    <property type="entry name" value="Prot_kinase_dom"/>
</dbReference>
<dbReference type="InterPro" id="IPR017441">
    <property type="entry name" value="Protein_kinase_ATP_BS"/>
</dbReference>
<dbReference type="GO" id="GO:0005524">
    <property type="term" value="F:ATP binding"/>
    <property type="evidence" value="ECO:0007669"/>
    <property type="project" value="UniProtKB-UniRule"/>
</dbReference>
<evidence type="ECO:0000259" key="10">
    <source>
        <dbReference type="PROSITE" id="PS50011"/>
    </source>
</evidence>
<keyword evidence="12" id="KW-1185">Reference proteome</keyword>
<accession>N2BAM4</accession>
<evidence type="ECO:0000256" key="4">
    <source>
        <dbReference type="ARBA" id="ARBA00022741"/>
    </source>
</evidence>
<dbReference type="PROSITE" id="PS00107">
    <property type="entry name" value="PROTEIN_KINASE_ATP"/>
    <property type="match status" value="1"/>
</dbReference>
<keyword evidence="6 9" id="KW-0067">ATP-binding</keyword>
<dbReference type="FunFam" id="3.30.200.20:FF:000315">
    <property type="entry name" value="Calcium-dependent protein kinase 3"/>
    <property type="match status" value="1"/>
</dbReference>
<proteinExistence type="predicted"/>
<comment type="catalytic activity">
    <reaction evidence="7">
        <text>L-threonyl-[protein] + ATP = O-phospho-L-threonyl-[protein] + ADP + H(+)</text>
        <dbReference type="Rhea" id="RHEA:46608"/>
        <dbReference type="Rhea" id="RHEA-COMP:11060"/>
        <dbReference type="Rhea" id="RHEA-COMP:11605"/>
        <dbReference type="ChEBI" id="CHEBI:15378"/>
        <dbReference type="ChEBI" id="CHEBI:30013"/>
        <dbReference type="ChEBI" id="CHEBI:30616"/>
        <dbReference type="ChEBI" id="CHEBI:61977"/>
        <dbReference type="ChEBI" id="CHEBI:456216"/>
        <dbReference type="EC" id="2.7.11.1"/>
    </reaction>
</comment>
<dbReference type="PANTHER" id="PTHR24363">
    <property type="entry name" value="SERINE/THREONINE PROTEIN KINASE"/>
    <property type="match status" value="1"/>
</dbReference>
<keyword evidence="5" id="KW-0418">Kinase</keyword>
<evidence type="ECO:0000256" key="7">
    <source>
        <dbReference type="ARBA" id="ARBA00047899"/>
    </source>
</evidence>
<evidence type="ECO:0000256" key="8">
    <source>
        <dbReference type="ARBA" id="ARBA00048679"/>
    </source>
</evidence>
<comment type="caution">
    <text evidence="11">The sequence shown here is derived from an EMBL/GenBank/DDBJ whole genome shotgun (WGS) entry which is preliminary data.</text>
</comment>
<evidence type="ECO:0000256" key="1">
    <source>
        <dbReference type="ARBA" id="ARBA00012513"/>
    </source>
</evidence>
<comment type="catalytic activity">
    <reaction evidence="8">
        <text>L-seryl-[protein] + ATP = O-phospho-L-seryl-[protein] + ADP + H(+)</text>
        <dbReference type="Rhea" id="RHEA:17989"/>
        <dbReference type="Rhea" id="RHEA-COMP:9863"/>
        <dbReference type="Rhea" id="RHEA-COMP:11604"/>
        <dbReference type="ChEBI" id="CHEBI:15378"/>
        <dbReference type="ChEBI" id="CHEBI:29999"/>
        <dbReference type="ChEBI" id="CHEBI:30616"/>
        <dbReference type="ChEBI" id="CHEBI:83421"/>
        <dbReference type="ChEBI" id="CHEBI:456216"/>
        <dbReference type="EC" id="2.7.11.1"/>
    </reaction>
</comment>
<dbReference type="eggNOG" id="COG0515">
    <property type="taxonomic scope" value="Bacteria"/>
</dbReference>
<keyword evidence="4 9" id="KW-0547">Nucleotide-binding</keyword>
<evidence type="ECO:0000256" key="6">
    <source>
        <dbReference type="ARBA" id="ARBA00022840"/>
    </source>
</evidence>
<keyword evidence="2" id="KW-0723">Serine/threonine-protein kinase</keyword>
<organism evidence="11 12">
    <name type="scientific">Eubacterium plexicaudatum ASF492</name>
    <dbReference type="NCBI Taxonomy" id="1235802"/>
    <lineage>
        <taxon>Bacteria</taxon>
        <taxon>Bacillati</taxon>
        <taxon>Bacillota</taxon>
        <taxon>Clostridia</taxon>
        <taxon>Eubacteriales</taxon>
        <taxon>Eubacteriaceae</taxon>
        <taxon>Eubacterium</taxon>
    </lineage>
</organism>
<dbReference type="OrthoDB" id="9788659at2"/>
<protein>
    <recommendedName>
        <fullName evidence="1">non-specific serine/threonine protein kinase</fullName>
        <ecNumber evidence="1">2.7.11.1</ecNumber>
    </recommendedName>
</protein>
<evidence type="ECO:0000256" key="5">
    <source>
        <dbReference type="ARBA" id="ARBA00022777"/>
    </source>
</evidence>
<evidence type="ECO:0000256" key="2">
    <source>
        <dbReference type="ARBA" id="ARBA00022527"/>
    </source>
</evidence>
<dbReference type="Gene3D" id="1.10.510.10">
    <property type="entry name" value="Transferase(Phosphotransferase) domain 1"/>
    <property type="match status" value="1"/>
</dbReference>
<keyword evidence="3" id="KW-0808">Transferase</keyword>
<dbReference type="InterPro" id="IPR011009">
    <property type="entry name" value="Kinase-like_dom_sf"/>
</dbReference>
<reference evidence="11 12" key="1">
    <citation type="journal article" date="2014" name="Genome Announc.">
        <title>Draft genome sequences of the altered schaedler flora, a defined bacterial community from gnotobiotic mice.</title>
        <authorList>
            <person name="Wannemuehler M.J."/>
            <person name="Overstreet A.M."/>
            <person name="Ward D.V."/>
            <person name="Phillips G.J."/>
        </authorList>
    </citation>
    <scope>NUCLEOTIDE SEQUENCE [LARGE SCALE GENOMIC DNA]</scope>
    <source>
        <strain evidence="11 12">ASF492</strain>
    </source>
</reference>
<evidence type="ECO:0000313" key="12">
    <source>
        <dbReference type="Proteomes" id="UP000012589"/>
    </source>
</evidence>
<dbReference type="PATRIC" id="fig|1235802.3.peg.1424"/>
<dbReference type="PROSITE" id="PS50011">
    <property type="entry name" value="PROTEIN_KINASE_DOM"/>
    <property type="match status" value="1"/>
</dbReference>
<dbReference type="GO" id="GO:0004674">
    <property type="term" value="F:protein serine/threonine kinase activity"/>
    <property type="evidence" value="ECO:0007669"/>
    <property type="project" value="UniProtKB-KW"/>
</dbReference>
<dbReference type="STRING" id="1235802.C823_01334"/>
<dbReference type="Proteomes" id="UP000012589">
    <property type="component" value="Unassembled WGS sequence"/>
</dbReference>
<name>N2BAM4_9FIRM</name>
<sequence>MSDKYQIVSELGKGSSSEVLLVEHRKLKTYRAVKCVKKTTSNLRSQLLSEADILKNLKHPCIPTIYDVEEDDEYYYIIEEYIQGQSLEAFVLHQECISIDTVVHMTLQICDVMKYLHNQKPEPIIYQDLKPEHIILCGKRIVLIDFGISSYFTGNGNTYRNFGTQGYAPPEKYQGITCDIRADIYGIGKIIEFMSSKMPLKEFQCLKPFTAKATVYDREERYQQIEALEADLQEVLRNGCQKKQQTKNKHLLTELAVAGTQRRVGTTHLAISLTCFFNQNGRPCIYQEYHKSDCMRLLAKEDGGYMRNDGLIAYEKFRGIPYYGEGIEKWDQTENLHVQDYGIQLHDILENNKKLMIVMGSRPWECEQTKYLLEKICLRNNLVLICNYGNRVQAKNFARMYHHRVYCFPPDADPFRMTREKRRFFQKLLRQEGW</sequence>
<dbReference type="HOGENOM" id="CLU_038253_1_0_9"/>
<dbReference type="EMBL" id="AQFT01000039">
    <property type="protein sequence ID" value="EMZ33794.1"/>
    <property type="molecule type" value="Genomic_DNA"/>
</dbReference>
<dbReference type="SUPFAM" id="SSF56112">
    <property type="entry name" value="Protein kinase-like (PK-like)"/>
    <property type="match status" value="1"/>
</dbReference>
<evidence type="ECO:0000313" key="11">
    <source>
        <dbReference type="EMBL" id="EMZ33794.1"/>
    </source>
</evidence>
<dbReference type="Pfam" id="PF00069">
    <property type="entry name" value="Pkinase"/>
    <property type="match status" value="1"/>
</dbReference>
<dbReference type="EC" id="2.7.11.1" evidence="1"/>
<dbReference type="AlphaFoldDB" id="N2BAM4"/>
<feature type="binding site" evidence="9">
    <location>
        <position position="38"/>
    </location>
    <ligand>
        <name>ATP</name>
        <dbReference type="ChEBI" id="CHEBI:30616"/>
    </ligand>
</feature>
<dbReference type="PANTHER" id="PTHR24363:SF0">
    <property type="entry name" value="SERINE_THREONINE KINASE LIKE DOMAIN CONTAINING 1"/>
    <property type="match status" value="1"/>
</dbReference>
<feature type="domain" description="Protein kinase" evidence="10">
    <location>
        <begin position="5"/>
        <end position="277"/>
    </location>
</feature>
<evidence type="ECO:0000256" key="3">
    <source>
        <dbReference type="ARBA" id="ARBA00022679"/>
    </source>
</evidence>
<evidence type="ECO:0000256" key="9">
    <source>
        <dbReference type="PROSITE-ProRule" id="PRU10141"/>
    </source>
</evidence>
<gene>
    <name evidence="11" type="ORF">C823_01334</name>
</gene>